<dbReference type="Proteomes" id="UP000250870">
    <property type="component" value="Unassembled WGS sequence"/>
</dbReference>
<dbReference type="GO" id="GO:0016787">
    <property type="term" value="F:hydrolase activity"/>
    <property type="evidence" value="ECO:0007669"/>
    <property type="project" value="UniProtKB-KW"/>
</dbReference>
<comment type="caution">
    <text evidence="7">The sequence shown here is derived from an EMBL/GenBank/DDBJ whole genome shotgun (WGS) entry which is preliminary data.</text>
</comment>
<dbReference type="Pfam" id="PF03852">
    <property type="entry name" value="Vsr"/>
    <property type="match status" value="1"/>
</dbReference>
<keyword evidence="5" id="KW-0234">DNA repair</keyword>
<dbReference type="RefSeq" id="WP_113026523.1">
    <property type="nucleotide sequence ID" value="NZ_CAWNWQ010000026.1"/>
</dbReference>
<keyword evidence="4" id="KW-0378">Hydrolase</keyword>
<dbReference type="CDD" id="cd00221">
    <property type="entry name" value="Vsr"/>
    <property type="match status" value="1"/>
</dbReference>
<name>A0A329VD85_9GAMM</name>
<dbReference type="NCBIfam" id="TIGR00632">
    <property type="entry name" value="vsr"/>
    <property type="match status" value="1"/>
</dbReference>
<keyword evidence="2 7" id="KW-0255">Endonuclease</keyword>
<dbReference type="GO" id="GO:0006298">
    <property type="term" value="P:mismatch repair"/>
    <property type="evidence" value="ECO:0007669"/>
    <property type="project" value="InterPro"/>
</dbReference>
<keyword evidence="1" id="KW-0540">Nuclease</keyword>
<dbReference type="Gene3D" id="3.40.960.10">
    <property type="entry name" value="VSR Endonuclease"/>
    <property type="match status" value="1"/>
</dbReference>
<protein>
    <submittedName>
        <fullName evidence="7">Very short patch repair endonuclease</fullName>
    </submittedName>
</protein>
<dbReference type="EMBL" id="NSCI01000026">
    <property type="protein sequence ID" value="RAW87479.1"/>
    <property type="molecule type" value="Genomic_DNA"/>
</dbReference>
<accession>A0A329VD85</accession>
<evidence type="ECO:0000313" key="7">
    <source>
        <dbReference type="EMBL" id="RAW87479.1"/>
    </source>
</evidence>
<evidence type="ECO:0000256" key="4">
    <source>
        <dbReference type="ARBA" id="ARBA00022801"/>
    </source>
</evidence>
<dbReference type="SUPFAM" id="SSF52980">
    <property type="entry name" value="Restriction endonuclease-like"/>
    <property type="match status" value="1"/>
</dbReference>
<organism evidence="7 8">
    <name type="scientific">Photorhabdus laumondii subsp. clarkei</name>
    <dbReference type="NCBI Taxonomy" id="2029685"/>
    <lineage>
        <taxon>Bacteria</taxon>
        <taxon>Pseudomonadati</taxon>
        <taxon>Pseudomonadota</taxon>
        <taxon>Gammaproteobacteria</taxon>
        <taxon>Enterobacterales</taxon>
        <taxon>Morganellaceae</taxon>
        <taxon>Photorhabdus</taxon>
    </lineage>
</organism>
<dbReference type="GO" id="GO:0004519">
    <property type="term" value="F:endonuclease activity"/>
    <property type="evidence" value="ECO:0007669"/>
    <property type="project" value="UniProtKB-KW"/>
</dbReference>
<dbReference type="AlphaFoldDB" id="A0A329VD85"/>
<evidence type="ECO:0000256" key="5">
    <source>
        <dbReference type="ARBA" id="ARBA00023204"/>
    </source>
</evidence>
<keyword evidence="3" id="KW-0227">DNA damage</keyword>
<sequence length="161" mass="19236">MSEYRDKEARSKNMRAIRKENTDIEQIVSDLLCSLELVYEVQVSELSGKPDFVLSDYHAVIFVHGCFWHHHNCKKATLPKTHRDFWKNKIKSNILRDRRNISSLLKENWRVLIVWECSLKGKNRLTRLELCERLEEWICEGPNYSYIDSKGIHFIDERIEL</sequence>
<dbReference type="InterPro" id="IPR004603">
    <property type="entry name" value="DNA_mismatch_endonuc_vsr"/>
</dbReference>
<gene>
    <name evidence="7" type="ORF">CKY01_16970</name>
</gene>
<reference evidence="7 8" key="1">
    <citation type="journal article" date="2018" name="Int. J. Syst. Evol. Microbiol.">
        <title>Whole-genome-based revisit of Photorhabdus phylogeny: proposal for the elevation of most Photorhabdus subspecies to the species level and description of one novel species Photorhabdus bodei sp. nov., and one novel subspecies Photorhabdus laumondii subsp. clarkei subsp. nov.</title>
        <authorList>
            <person name="Machado R.A.R."/>
            <person name="Wuthrich D."/>
            <person name="Kuhnert P."/>
            <person name="Arce C.C.M."/>
            <person name="Thonen L."/>
            <person name="Ruiz C."/>
            <person name="Zhang X."/>
            <person name="Robert C.A.M."/>
            <person name="Karimi J."/>
            <person name="Kamali S."/>
            <person name="Ma J."/>
            <person name="Bruggmann R."/>
            <person name="Erb M."/>
        </authorList>
    </citation>
    <scope>NUCLEOTIDE SEQUENCE [LARGE SCALE GENOMIC DNA]</scope>
    <source>
        <strain evidence="7 8">BOJ-47</strain>
    </source>
</reference>
<evidence type="ECO:0000256" key="3">
    <source>
        <dbReference type="ARBA" id="ARBA00022763"/>
    </source>
</evidence>
<evidence type="ECO:0000313" key="8">
    <source>
        <dbReference type="Proteomes" id="UP000250870"/>
    </source>
</evidence>
<dbReference type="InterPro" id="IPR011335">
    <property type="entry name" value="Restrct_endonuc-II-like"/>
</dbReference>
<comment type="similarity">
    <text evidence="6">Belongs to the Vsr family.</text>
</comment>
<evidence type="ECO:0000256" key="2">
    <source>
        <dbReference type="ARBA" id="ARBA00022759"/>
    </source>
</evidence>
<evidence type="ECO:0000256" key="1">
    <source>
        <dbReference type="ARBA" id="ARBA00022722"/>
    </source>
</evidence>
<proteinExistence type="inferred from homology"/>
<evidence type="ECO:0000256" key="6">
    <source>
        <dbReference type="ARBA" id="ARBA00029466"/>
    </source>
</evidence>